<accession>A0A1I4JML4</accession>
<evidence type="ECO:0000256" key="1">
    <source>
        <dbReference type="SAM" id="Coils"/>
    </source>
</evidence>
<evidence type="ECO:0008006" key="4">
    <source>
        <dbReference type="Google" id="ProtNLM"/>
    </source>
</evidence>
<dbReference type="RefSeq" id="WP_093851981.1">
    <property type="nucleotide sequence ID" value="NZ_FOSG01000024.1"/>
</dbReference>
<dbReference type="AlphaFoldDB" id="A0A1I4JML4"/>
<protein>
    <recommendedName>
        <fullName evidence="4">AAA domain-containing protein</fullName>
    </recommendedName>
</protein>
<feature type="coiled-coil region" evidence="1">
    <location>
        <begin position="362"/>
        <end position="403"/>
    </location>
</feature>
<dbReference type="Proteomes" id="UP000198928">
    <property type="component" value="Unassembled WGS sequence"/>
</dbReference>
<keyword evidence="1" id="KW-0175">Coiled coil</keyword>
<reference evidence="3" key="1">
    <citation type="submission" date="2016-10" db="EMBL/GenBank/DDBJ databases">
        <authorList>
            <person name="Varghese N."/>
            <person name="Submissions S."/>
        </authorList>
    </citation>
    <scope>NUCLEOTIDE SEQUENCE [LARGE SCALE GENOMIC DNA]</scope>
    <source>
        <strain evidence="3">PL19</strain>
    </source>
</reference>
<sequence>MSSLKLLHLTFAGAGKETAQVAFGSRLTVVYGASDTGKSFVTEAIDYMLGARRLNVIPEAEGYSQILLGLALPDGSVITLMRAPRSSRISVFEDDLRELVYRAPDLVLSAHHTPRSSKNLSRFLLERLGLGGALISTNDSGGTKLLGFRDLLHLCLISETRMVSKVSPVLRTSGPSGQTAHKSVLKLLLTGAGEQAAATRPNASQRRVHKGKIDLLDKLILDLQQQLTNHGANQTALEEQLRRIITHLDARAVSLRDVTARHSAAAEKRATLSVGLGRYTERLAEVDDLLGRFELLRSQYESDLARLAMISEAGGLLGYFHTGTCVFCGAEPEHQRTGHDEQETTALHTAVAAETTKTQHLLSDLLVTIEGLRAQRQDLADQRGAALAQAEAADREITRIEDEELRPLQNEATELMTARSRVERELGLHTRIQELEEVRAGLVADGALPSGRPSGSIPASTVVDFEQTIQRTLDAWQVRRAGEVSYDQYSAELSLGDRPRAGRGKGMRAVLHAGFAVALADFCLRRDHSHPGFVVLDSPLVTYRAPGGRDAALPEGVRHHFYRHLFTDFAGQAIIVENDDPPADIVEQAQVYLFTREPHSQRFGFFPAGPGHSPTPSDE</sequence>
<keyword evidence="3" id="KW-1185">Reference proteome</keyword>
<organism evidence="2 3">
    <name type="scientific">Streptomyces pini</name>
    <dbReference type="NCBI Taxonomy" id="1520580"/>
    <lineage>
        <taxon>Bacteria</taxon>
        <taxon>Bacillati</taxon>
        <taxon>Actinomycetota</taxon>
        <taxon>Actinomycetes</taxon>
        <taxon>Kitasatosporales</taxon>
        <taxon>Streptomycetaceae</taxon>
        <taxon>Streptomyces</taxon>
    </lineage>
</organism>
<gene>
    <name evidence="2" type="ORF">SAMN05192584_12421</name>
</gene>
<name>A0A1I4JML4_9ACTN</name>
<evidence type="ECO:0000313" key="3">
    <source>
        <dbReference type="Proteomes" id="UP000198928"/>
    </source>
</evidence>
<evidence type="ECO:0000313" key="2">
    <source>
        <dbReference type="EMBL" id="SFL67789.1"/>
    </source>
</evidence>
<dbReference type="EMBL" id="FOSG01000024">
    <property type="protein sequence ID" value="SFL67789.1"/>
    <property type="molecule type" value="Genomic_DNA"/>
</dbReference>
<dbReference type="OrthoDB" id="975794at2"/>
<proteinExistence type="predicted"/>